<dbReference type="Proteomes" id="UP000573603">
    <property type="component" value="Unassembled WGS sequence"/>
</dbReference>
<keyword evidence="2" id="KW-1185">Reference proteome</keyword>
<reference evidence="1 2" key="1">
    <citation type="journal article" date="2020" name="BMC Genomics">
        <title>Correction to: Identification and distribution of gene clusters required for synthesis of sphingolipid metabolism inhibitors in diverse species of the filamentous fungus Fusarium.</title>
        <authorList>
            <person name="Kim H.S."/>
            <person name="Lohmar J.M."/>
            <person name="Busman M."/>
            <person name="Brown D.W."/>
            <person name="Naumann T.A."/>
            <person name="Divon H.H."/>
            <person name="Lysoe E."/>
            <person name="Uhlig S."/>
            <person name="Proctor R.H."/>
        </authorList>
    </citation>
    <scope>NUCLEOTIDE SEQUENCE [LARGE SCALE GENOMIC DNA]</scope>
    <source>
        <strain evidence="1 2">NRRL 25214</strain>
    </source>
</reference>
<comment type="caution">
    <text evidence="1">The sequence shown here is derived from an EMBL/GenBank/DDBJ whole genome shotgun (WGS) entry which is preliminary data.</text>
</comment>
<gene>
    <name evidence="1" type="ORF">FANTH_4473</name>
</gene>
<dbReference type="AlphaFoldDB" id="A0A8H4ZPR6"/>
<evidence type="ECO:0000313" key="1">
    <source>
        <dbReference type="EMBL" id="KAF5250373.1"/>
    </source>
</evidence>
<sequence>MKVTNSLKASLRTSLQHITQFPDLQRRFNVLREELATLGYRLYSYGNSAPPHSKLYQDIWALRNIILGHRSAMKTLVIEMNDVYKSGCITTAQAIFAIREGELLRNGSPELEALVMVTGFDAKWGRVNEMWNEAMGFSAQVEYLGNCCP</sequence>
<accession>A0A8H4ZPR6</accession>
<name>A0A8H4ZPR6_9HYPO</name>
<organism evidence="1 2">
    <name type="scientific">Fusarium anthophilum</name>
    <dbReference type="NCBI Taxonomy" id="48485"/>
    <lineage>
        <taxon>Eukaryota</taxon>
        <taxon>Fungi</taxon>
        <taxon>Dikarya</taxon>
        <taxon>Ascomycota</taxon>
        <taxon>Pezizomycotina</taxon>
        <taxon>Sordariomycetes</taxon>
        <taxon>Hypocreomycetidae</taxon>
        <taxon>Hypocreales</taxon>
        <taxon>Nectriaceae</taxon>
        <taxon>Fusarium</taxon>
        <taxon>Fusarium fujikuroi species complex</taxon>
    </lineage>
</organism>
<evidence type="ECO:0000313" key="2">
    <source>
        <dbReference type="Proteomes" id="UP000573603"/>
    </source>
</evidence>
<protein>
    <submittedName>
        <fullName evidence="1">Uncharacterized protein</fullName>
    </submittedName>
</protein>
<proteinExistence type="predicted"/>
<dbReference type="EMBL" id="JABEVY010000092">
    <property type="protein sequence ID" value="KAF5250373.1"/>
    <property type="molecule type" value="Genomic_DNA"/>
</dbReference>